<protein>
    <submittedName>
        <fullName evidence="2">TrkA family potassium uptake protein</fullName>
    </submittedName>
</protein>
<dbReference type="PANTHER" id="PTHR43833">
    <property type="entry name" value="POTASSIUM CHANNEL PROTEIN 2-RELATED-RELATED"/>
    <property type="match status" value="1"/>
</dbReference>
<evidence type="ECO:0000313" key="3">
    <source>
        <dbReference type="Proteomes" id="UP001315967"/>
    </source>
</evidence>
<reference evidence="2 3" key="1">
    <citation type="submission" date="2022-08" db="EMBL/GenBank/DDBJ databases">
        <title>Aerococcaceae sp. nov isolated from spoiled eye mask.</title>
        <authorList>
            <person name="Zhou G."/>
            <person name="Xie X.-B."/>
            <person name="Shi Q.-S."/>
            <person name="Wang Y.-S."/>
            <person name="Wen X."/>
            <person name="Peng H."/>
            <person name="Yang X.-J."/>
            <person name="Tao H.-B."/>
            <person name="Huang X.-M."/>
        </authorList>
    </citation>
    <scope>NUCLEOTIDE SEQUENCE [LARGE SCALE GENOMIC DNA]</scope>
    <source>
        <strain evidence="3">DM20194951</strain>
    </source>
</reference>
<feature type="domain" description="RCK N-terminal" evidence="1">
    <location>
        <begin position="3"/>
        <end position="119"/>
    </location>
</feature>
<dbReference type="InterPro" id="IPR036721">
    <property type="entry name" value="RCK_C_sf"/>
</dbReference>
<evidence type="ECO:0000313" key="2">
    <source>
        <dbReference type="EMBL" id="UUX33246.1"/>
    </source>
</evidence>
<dbReference type="Pfam" id="PF02254">
    <property type="entry name" value="TrkA_N"/>
    <property type="match status" value="1"/>
</dbReference>
<dbReference type="InterPro" id="IPR050721">
    <property type="entry name" value="Trk_Ktr_HKT_K-transport"/>
</dbReference>
<dbReference type="Proteomes" id="UP001315967">
    <property type="component" value="Chromosome"/>
</dbReference>
<proteinExistence type="predicted"/>
<dbReference type="PANTHER" id="PTHR43833:SF7">
    <property type="entry name" value="KTR SYSTEM POTASSIUM UPTAKE PROTEIN C"/>
    <property type="match status" value="1"/>
</dbReference>
<gene>
    <name evidence="2" type="ORF">NRE15_10065</name>
</gene>
<dbReference type="SUPFAM" id="SSF116726">
    <property type="entry name" value="TrkA C-terminal domain-like"/>
    <property type="match status" value="1"/>
</dbReference>
<dbReference type="Gene3D" id="3.30.70.1450">
    <property type="entry name" value="Regulator of K+ conductance, C-terminal domain"/>
    <property type="match status" value="1"/>
</dbReference>
<dbReference type="SUPFAM" id="SSF51735">
    <property type="entry name" value="NAD(P)-binding Rossmann-fold domains"/>
    <property type="match status" value="1"/>
</dbReference>
<name>A0ABY5P3H5_9LACT</name>
<dbReference type="RefSeq" id="WP_313792749.1">
    <property type="nucleotide sequence ID" value="NZ_CP102453.1"/>
</dbReference>
<accession>A0ABY5P3H5</accession>
<dbReference type="InterPro" id="IPR036291">
    <property type="entry name" value="NAD(P)-bd_dom_sf"/>
</dbReference>
<evidence type="ECO:0000259" key="1">
    <source>
        <dbReference type="PROSITE" id="PS51201"/>
    </source>
</evidence>
<keyword evidence="3" id="KW-1185">Reference proteome</keyword>
<dbReference type="PROSITE" id="PS51201">
    <property type="entry name" value="RCK_N"/>
    <property type="match status" value="1"/>
</dbReference>
<organism evidence="2 3">
    <name type="scientific">Fundicoccus culcitae</name>
    <dbReference type="NCBI Taxonomy" id="2969821"/>
    <lineage>
        <taxon>Bacteria</taxon>
        <taxon>Bacillati</taxon>
        <taxon>Bacillota</taxon>
        <taxon>Bacilli</taxon>
        <taxon>Lactobacillales</taxon>
        <taxon>Aerococcaceae</taxon>
        <taxon>Fundicoccus</taxon>
    </lineage>
</organism>
<dbReference type="InterPro" id="IPR003148">
    <property type="entry name" value="RCK_N"/>
</dbReference>
<dbReference type="EMBL" id="CP102453">
    <property type="protein sequence ID" value="UUX33246.1"/>
    <property type="molecule type" value="Genomic_DNA"/>
</dbReference>
<dbReference type="Gene3D" id="3.40.50.720">
    <property type="entry name" value="NAD(P)-binding Rossmann-like Domain"/>
    <property type="match status" value="1"/>
</dbReference>
<sequence>MEIKTIGVLGLGLFGRAIAKEMSRYGRDVIAIDKDPNNVQRVADDVMSGAIGDFTDYDFLSSIGIGSCDVVVIATGTNLESAVLAVMHCKKLGVKQIIAKARSNTFEEVLYQVGVDVVVTPERDSGLQLASRLLRNHIEEVLRLDEETSIIEFEAPESWVGKTVLDLDLRRRYEINLIGTRADRGRKLNSNLDINEPITAETFFVAIANSHVFERYDYLNKLL</sequence>